<proteinExistence type="predicted"/>
<reference evidence="1" key="1">
    <citation type="submission" date="2014-11" db="EMBL/GenBank/DDBJ databases">
        <authorList>
            <person name="Otto D Thomas"/>
            <person name="Naeem Raeece"/>
        </authorList>
    </citation>
    <scope>NUCLEOTIDE SEQUENCE</scope>
</reference>
<accession>A0A0G4GT66</accession>
<sequence>MDRQIRCLPSGGSCKTATRGMECSLATDERPRAVFWYESGSSDPSEGICAASEQHDRRRLLPVERCEDIPLYAELQGFGMSEEAMASRCNKFAIFTGFEVVKGSEADEDPPQKRVVAIPCALSPGARRWRSASVSPLSFCSPASPVKECRLAVRGSCSAFVELRRCAWSLHNDTTAGGQSEEGGQASGCEWRECKEPSGRIEPKIRSASCETGPLINNLDTTGAQILPVRETM</sequence>
<dbReference type="VEuPathDB" id="CryptoDB:Cvel_5172"/>
<dbReference type="EMBL" id="CDMZ01001524">
    <property type="protein sequence ID" value="CEM33857.1"/>
    <property type="molecule type" value="Genomic_DNA"/>
</dbReference>
<protein>
    <submittedName>
        <fullName evidence="1">Uncharacterized protein</fullName>
    </submittedName>
</protein>
<dbReference type="AlphaFoldDB" id="A0A0G4GT66"/>
<organism evidence="1">
    <name type="scientific">Chromera velia CCMP2878</name>
    <dbReference type="NCBI Taxonomy" id="1169474"/>
    <lineage>
        <taxon>Eukaryota</taxon>
        <taxon>Sar</taxon>
        <taxon>Alveolata</taxon>
        <taxon>Colpodellida</taxon>
        <taxon>Chromeraceae</taxon>
        <taxon>Chromera</taxon>
    </lineage>
</organism>
<name>A0A0G4GT66_9ALVE</name>
<gene>
    <name evidence="1" type="ORF">Cvel_5172</name>
</gene>
<evidence type="ECO:0000313" key="1">
    <source>
        <dbReference type="EMBL" id="CEM33857.1"/>
    </source>
</evidence>